<dbReference type="EMBL" id="KN832880">
    <property type="protein sequence ID" value="KIM98772.1"/>
    <property type="molecule type" value="Genomic_DNA"/>
</dbReference>
<protein>
    <submittedName>
        <fullName evidence="2">Uncharacterized protein</fullName>
    </submittedName>
</protein>
<evidence type="ECO:0000313" key="2">
    <source>
        <dbReference type="EMBL" id="KIM98772.1"/>
    </source>
</evidence>
<accession>A0A0C3D9Z6</accession>
<dbReference type="InParanoid" id="A0A0C3D9Z6"/>
<evidence type="ECO:0000313" key="3">
    <source>
        <dbReference type="Proteomes" id="UP000054321"/>
    </source>
</evidence>
<dbReference type="AlphaFoldDB" id="A0A0C3D9Z6"/>
<keyword evidence="3" id="KW-1185">Reference proteome</keyword>
<sequence length="102" mass="11357">MLFSREFIALLALASTAVVTAAPTPQPLASDEVNPTPALGEIFEYGNEYKRDVDPTPELGEIFEYGNEYKHKRAAEETTVDPTPALGEIFEYGNEYKREVSK</sequence>
<reference evidence="3" key="2">
    <citation type="submission" date="2015-01" db="EMBL/GenBank/DDBJ databases">
        <title>Evolutionary Origins and Diversification of the Mycorrhizal Mutualists.</title>
        <authorList>
            <consortium name="DOE Joint Genome Institute"/>
            <consortium name="Mycorrhizal Genomics Consortium"/>
            <person name="Kohler A."/>
            <person name="Kuo A."/>
            <person name="Nagy L.G."/>
            <person name="Floudas D."/>
            <person name="Copeland A."/>
            <person name="Barry K.W."/>
            <person name="Cichocki N."/>
            <person name="Veneault-Fourrey C."/>
            <person name="LaButti K."/>
            <person name="Lindquist E.A."/>
            <person name="Lipzen A."/>
            <person name="Lundell T."/>
            <person name="Morin E."/>
            <person name="Murat C."/>
            <person name="Riley R."/>
            <person name="Ohm R."/>
            <person name="Sun H."/>
            <person name="Tunlid A."/>
            <person name="Henrissat B."/>
            <person name="Grigoriev I.V."/>
            <person name="Hibbett D.S."/>
            <person name="Martin F."/>
        </authorList>
    </citation>
    <scope>NUCLEOTIDE SEQUENCE [LARGE SCALE GENOMIC DNA]</scope>
    <source>
        <strain evidence="3">Zn</strain>
    </source>
</reference>
<feature type="chain" id="PRO_5002163207" evidence="1">
    <location>
        <begin position="22"/>
        <end position="102"/>
    </location>
</feature>
<proteinExistence type="predicted"/>
<name>A0A0C3D9Z6_OIDMZ</name>
<keyword evidence="1" id="KW-0732">Signal</keyword>
<feature type="signal peptide" evidence="1">
    <location>
        <begin position="1"/>
        <end position="21"/>
    </location>
</feature>
<gene>
    <name evidence="2" type="ORF">OIDMADRAFT_20160</name>
</gene>
<organism evidence="2 3">
    <name type="scientific">Oidiodendron maius (strain Zn)</name>
    <dbReference type="NCBI Taxonomy" id="913774"/>
    <lineage>
        <taxon>Eukaryota</taxon>
        <taxon>Fungi</taxon>
        <taxon>Dikarya</taxon>
        <taxon>Ascomycota</taxon>
        <taxon>Pezizomycotina</taxon>
        <taxon>Leotiomycetes</taxon>
        <taxon>Leotiomycetes incertae sedis</taxon>
        <taxon>Myxotrichaceae</taxon>
        <taxon>Oidiodendron</taxon>
    </lineage>
</organism>
<reference evidence="2 3" key="1">
    <citation type="submission" date="2014-04" db="EMBL/GenBank/DDBJ databases">
        <authorList>
            <consortium name="DOE Joint Genome Institute"/>
            <person name="Kuo A."/>
            <person name="Martino E."/>
            <person name="Perotto S."/>
            <person name="Kohler A."/>
            <person name="Nagy L.G."/>
            <person name="Floudas D."/>
            <person name="Copeland A."/>
            <person name="Barry K.W."/>
            <person name="Cichocki N."/>
            <person name="Veneault-Fourrey C."/>
            <person name="LaButti K."/>
            <person name="Lindquist E.A."/>
            <person name="Lipzen A."/>
            <person name="Lundell T."/>
            <person name="Morin E."/>
            <person name="Murat C."/>
            <person name="Sun H."/>
            <person name="Tunlid A."/>
            <person name="Henrissat B."/>
            <person name="Grigoriev I.V."/>
            <person name="Hibbett D.S."/>
            <person name="Martin F."/>
            <person name="Nordberg H.P."/>
            <person name="Cantor M.N."/>
            <person name="Hua S.X."/>
        </authorList>
    </citation>
    <scope>NUCLEOTIDE SEQUENCE [LARGE SCALE GENOMIC DNA]</scope>
    <source>
        <strain evidence="2 3">Zn</strain>
    </source>
</reference>
<dbReference type="Proteomes" id="UP000054321">
    <property type="component" value="Unassembled WGS sequence"/>
</dbReference>
<dbReference type="HOGENOM" id="CLU_2278259_0_0_1"/>
<evidence type="ECO:0000256" key="1">
    <source>
        <dbReference type="SAM" id="SignalP"/>
    </source>
</evidence>